<dbReference type="AlphaFoldDB" id="W2KR41"/>
<reference evidence="2" key="1">
    <citation type="submission" date="2013-11" db="EMBL/GenBank/DDBJ databases">
        <title>The Genome Sequence of Phytophthora parasitica CHvinca01.</title>
        <authorList>
            <consortium name="The Broad Institute Genomics Platform"/>
            <person name="Russ C."/>
            <person name="Tyler B."/>
            <person name="Panabieres F."/>
            <person name="Shan W."/>
            <person name="Tripathy S."/>
            <person name="Grunwald N."/>
            <person name="Machado M."/>
            <person name="Johnson C.S."/>
            <person name="Arredondo F."/>
            <person name="Hong C."/>
            <person name="Coffey M."/>
            <person name="Young S.K."/>
            <person name="Zeng Q."/>
            <person name="Gargeya S."/>
            <person name="Fitzgerald M."/>
            <person name="Abouelleil A."/>
            <person name="Alvarado L."/>
            <person name="Chapman S.B."/>
            <person name="Gainer-Dewar J."/>
            <person name="Goldberg J."/>
            <person name="Griggs A."/>
            <person name="Gujja S."/>
            <person name="Hansen M."/>
            <person name="Howarth C."/>
            <person name="Imamovic A."/>
            <person name="Ireland A."/>
            <person name="Larimer J."/>
            <person name="McCowan C."/>
            <person name="Murphy C."/>
            <person name="Pearson M."/>
            <person name="Poon T.W."/>
            <person name="Priest M."/>
            <person name="Roberts A."/>
            <person name="Saif S."/>
            <person name="Shea T."/>
            <person name="Sykes S."/>
            <person name="Wortman J."/>
            <person name="Nusbaum C."/>
            <person name="Birren B."/>
        </authorList>
    </citation>
    <scope>NUCLEOTIDE SEQUENCE [LARGE SCALE GENOMIC DNA]</scope>
    <source>
        <strain evidence="2">CHvinca01</strain>
    </source>
</reference>
<dbReference type="EMBL" id="KI681050">
    <property type="protein sequence ID" value="ETL87608.1"/>
    <property type="molecule type" value="Genomic_DNA"/>
</dbReference>
<protein>
    <submittedName>
        <fullName evidence="2">Uncharacterized protein</fullName>
    </submittedName>
</protein>
<feature type="compositionally biased region" description="Low complexity" evidence="1">
    <location>
        <begin position="48"/>
        <end position="61"/>
    </location>
</feature>
<sequence>MRPPRADYTGNSDPEFSDDDDLDPALFDEDQAVRETVGEIGAPRADPSEGSSSSESSESSSTALDADGDVEMTQANLPVVKTPAATKQDERKRVE</sequence>
<feature type="region of interest" description="Disordered" evidence="1">
    <location>
        <begin position="1"/>
        <end position="95"/>
    </location>
</feature>
<evidence type="ECO:0000256" key="1">
    <source>
        <dbReference type="SAM" id="MobiDB-lite"/>
    </source>
</evidence>
<evidence type="ECO:0000313" key="2">
    <source>
        <dbReference type="EMBL" id="ETL87608.1"/>
    </source>
</evidence>
<organism evidence="2">
    <name type="scientific">Phytophthora nicotianae</name>
    <name type="common">Potato buckeye rot agent</name>
    <name type="synonym">Phytophthora parasitica</name>
    <dbReference type="NCBI Taxonomy" id="4792"/>
    <lineage>
        <taxon>Eukaryota</taxon>
        <taxon>Sar</taxon>
        <taxon>Stramenopiles</taxon>
        <taxon>Oomycota</taxon>
        <taxon>Peronosporomycetes</taxon>
        <taxon>Peronosporales</taxon>
        <taxon>Peronosporaceae</taxon>
        <taxon>Phytophthora</taxon>
    </lineage>
</organism>
<accession>W2KR41</accession>
<proteinExistence type="predicted"/>
<gene>
    <name evidence="2" type="ORF">L917_13236</name>
</gene>
<dbReference type="Proteomes" id="UP000054423">
    <property type="component" value="Unassembled WGS sequence"/>
</dbReference>
<feature type="compositionally biased region" description="Acidic residues" evidence="1">
    <location>
        <begin position="15"/>
        <end position="30"/>
    </location>
</feature>
<name>W2KR41_PHYNI</name>